<keyword evidence="2" id="KW-1185">Reference proteome</keyword>
<comment type="caution">
    <text evidence="1">The sequence shown here is derived from an EMBL/GenBank/DDBJ whole genome shotgun (WGS) entry which is preliminary data.</text>
</comment>
<dbReference type="AlphaFoldDB" id="A0AAN9R2D1"/>
<gene>
    <name evidence="1" type="ORF">VNO77_01700</name>
</gene>
<evidence type="ECO:0000313" key="2">
    <source>
        <dbReference type="Proteomes" id="UP001367508"/>
    </source>
</evidence>
<proteinExistence type="predicted"/>
<name>A0AAN9R2D1_CANGL</name>
<reference evidence="1 2" key="1">
    <citation type="submission" date="2024-01" db="EMBL/GenBank/DDBJ databases">
        <title>The genomes of 5 underutilized Papilionoideae crops provide insights into root nodulation and disease resistanc.</title>
        <authorList>
            <person name="Jiang F."/>
        </authorList>
    </citation>
    <scope>NUCLEOTIDE SEQUENCE [LARGE SCALE GENOMIC DNA]</scope>
    <source>
        <strain evidence="1">LVBAO_FW01</strain>
        <tissue evidence="1">Leaves</tissue>
    </source>
</reference>
<organism evidence="1 2">
    <name type="scientific">Canavalia gladiata</name>
    <name type="common">Sword bean</name>
    <name type="synonym">Dolichos gladiatus</name>
    <dbReference type="NCBI Taxonomy" id="3824"/>
    <lineage>
        <taxon>Eukaryota</taxon>
        <taxon>Viridiplantae</taxon>
        <taxon>Streptophyta</taxon>
        <taxon>Embryophyta</taxon>
        <taxon>Tracheophyta</taxon>
        <taxon>Spermatophyta</taxon>
        <taxon>Magnoliopsida</taxon>
        <taxon>eudicotyledons</taxon>
        <taxon>Gunneridae</taxon>
        <taxon>Pentapetalae</taxon>
        <taxon>rosids</taxon>
        <taxon>fabids</taxon>
        <taxon>Fabales</taxon>
        <taxon>Fabaceae</taxon>
        <taxon>Papilionoideae</taxon>
        <taxon>50 kb inversion clade</taxon>
        <taxon>NPAAA clade</taxon>
        <taxon>indigoferoid/millettioid clade</taxon>
        <taxon>Phaseoleae</taxon>
        <taxon>Canavalia</taxon>
    </lineage>
</organism>
<dbReference type="EMBL" id="JAYMYQ010000001">
    <property type="protein sequence ID" value="KAK7359735.1"/>
    <property type="molecule type" value="Genomic_DNA"/>
</dbReference>
<evidence type="ECO:0000313" key="1">
    <source>
        <dbReference type="EMBL" id="KAK7359735.1"/>
    </source>
</evidence>
<dbReference type="Proteomes" id="UP001367508">
    <property type="component" value="Unassembled WGS sequence"/>
</dbReference>
<accession>A0AAN9R2D1</accession>
<protein>
    <submittedName>
        <fullName evidence="1">Uncharacterized protein</fullName>
    </submittedName>
</protein>
<sequence length="213" mass="24127">MPWCSAAVELRKKHMMFLILADPRETTLNCFVLFTTLPNISQYAAPSSSRLSCSSFVYFFFSSSQMKQPKNMGMYLEDYIFGILNAHISLELLFSLYSRDEVEFTIGAAVEIVKKSSNINGGKKKREKGKENSGAMLSEYNCNLLYTKNIRKLFIQLRDSLRAMLNLSCIACVSEEAFAPFSCKQIDKLGTDPLQLKIKYETSPSQLVLLAFD</sequence>